<feature type="transmembrane region" description="Helical" evidence="6">
    <location>
        <begin position="341"/>
        <end position="360"/>
    </location>
</feature>
<name>A0AAD7UVB1_9FUNG</name>
<dbReference type="CDD" id="cd07042">
    <property type="entry name" value="STAS_SulP_like_sulfate_transporter"/>
    <property type="match status" value="1"/>
</dbReference>
<dbReference type="PANTHER" id="PTHR11814">
    <property type="entry name" value="SULFATE TRANSPORTER"/>
    <property type="match status" value="1"/>
</dbReference>
<proteinExistence type="predicted"/>
<dbReference type="GO" id="GO:0055085">
    <property type="term" value="P:transmembrane transport"/>
    <property type="evidence" value="ECO:0007669"/>
    <property type="project" value="InterPro"/>
</dbReference>
<dbReference type="Pfam" id="PF00916">
    <property type="entry name" value="Sulfate_transp"/>
    <property type="match status" value="1"/>
</dbReference>
<evidence type="ECO:0000256" key="1">
    <source>
        <dbReference type="ARBA" id="ARBA00004141"/>
    </source>
</evidence>
<keyword evidence="3 6" id="KW-1133">Transmembrane helix</keyword>
<dbReference type="NCBIfam" id="TIGR00815">
    <property type="entry name" value="sulP"/>
    <property type="match status" value="1"/>
</dbReference>
<feature type="transmembrane region" description="Helical" evidence="6">
    <location>
        <begin position="217"/>
        <end position="234"/>
    </location>
</feature>
<feature type="compositionally biased region" description="Polar residues" evidence="5">
    <location>
        <begin position="656"/>
        <end position="669"/>
    </location>
</feature>
<keyword evidence="4 6" id="KW-0472">Membrane</keyword>
<dbReference type="InterPro" id="IPR001902">
    <property type="entry name" value="SLC26A/SulP_fam"/>
</dbReference>
<feature type="domain" description="STAS" evidence="7">
    <location>
        <begin position="525"/>
        <end position="644"/>
    </location>
</feature>
<evidence type="ECO:0000256" key="6">
    <source>
        <dbReference type="SAM" id="Phobius"/>
    </source>
</evidence>
<dbReference type="RefSeq" id="XP_058338241.1">
    <property type="nucleotide sequence ID" value="XM_058490951.1"/>
</dbReference>
<comment type="caution">
    <text evidence="8">The sequence shown here is derived from an EMBL/GenBank/DDBJ whole genome shotgun (WGS) entry which is preliminary data.</text>
</comment>
<dbReference type="InterPro" id="IPR002645">
    <property type="entry name" value="STAS_dom"/>
</dbReference>
<feature type="compositionally biased region" description="Low complexity" evidence="5">
    <location>
        <begin position="485"/>
        <end position="496"/>
    </location>
</feature>
<dbReference type="GeneID" id="83218380"/>
<feature type="transmembrane region" description="Helical" evidence="6">
    <location>
        <begin position="165"/>
        <end position="184"/>
    </location>
</feature>
<dbReference type="Gene3D" id="3.30.750.24">
    <property type="entry name" value="STAS domain"/>
    <property type="match status" value="1"/>
</dbReference>
<feature type="region of interest" description="Disordered" evidence="5">
    <location>
        <begin position="746"/>
        <end position="768"/>
    </location>
</feature>
<dbReference type="Pfam" id="PF01740">
    <property type="entry name" value="STAS"/>
    <property type="match status" value="1"/>
</dbReference>
<dbReference type="SUPFAM" id="SSF52091">
    <property type="entry name" value="SpoIIaa-like"/>
    <property type="match status" value="1"/>
</dbReference>
<evidence type="ECO:0000256" key="3">
    <source>
        <dbReference type="ARBA" id="ARBA00022989"/>
    </source>
</evidence>
<dbReference type="AlphaFoldDB" id="A0AAD7UVB1"/>
<evidence type="ECO:0000313" key="9">
    <source>
        <dbReference type="Proteomes" id="UP001234581"/>
    </source>
</evidence>
<evidence type="ECO:0000256" key="5">
    <source>
        <dbReference type="SAM" id="MobiDB-lite"/>
    </source>
</evidence>
<feature type="compositionally biased region" description="Acidic residues" evidence="5">
    <location>
        <begin position="759"/>
        <end position="768"/>
    </location>
</feature>
<feature type="transmembrane region" description="Helical" evidence="6">
    <location>
        <begin position="50"/>
        <end position="72"/>
    </location>
</feature>
<dbReference type="EMBL" id="JARTCD010000080">
    <property type="protein sequence ID" value="KAJ8653327.1"/>
    <property type="molecule type" value="Genomic_DNA"/>
</dbReference>
<gene>
    <name evidence="8" type="ORF">O0I10_010978</name>
</gene>
<dbReference type="PROSITE" id="PS50801">
    <property type="entry name" value="STAS"/>
    <property type="match status" value="1"/>
</dbReference>
<evidence type="ECO:0000259" key="7">
    <source>
        <dbReference type="PROSITE" id="PS50801"/>
    </source>
</evidence>
<dbReference type="Proteomes" id="UP001234581">
    <property type="component" value="Unassembled WGS sequence"/>
</dbReference>
<feature type="transmembrane region" description="Helical" evidence="6">
    <location>
        <begin position="136"/>
        <end position="158"/>
    </location>
</feature>
<feature type="compositionally biased region" description="Basic and acidic residues" evidence="5">
    <location>
        <begin position="683"/>
        <end position="693"/>
    </location>
</feature>
<protein>
    <recommendedName>
        <fullName evidence="7">STAS domain-containing protein</fullName>
    </recommendedName>
</protein>
<sequence length="768" mass="84717">MAAPSEIIIDYDDVDYKQETKDFMRNLPRYTKDYIVGLFPILHWIHRYNLVWLISDLIAGVTVGIVVVPQSMGYAKIAELPPQYGLYTAFVGLCVYCLFATSKDISIGPTAVMSLLLGQTVTKVTSEYPDVTAEQIAVAFSIMTGAIAMFIGLVRLGILVDFIPAPAISGFMTGSAITISIGQWPKLFGIKGINTQDSSYLIFGNFFKNLPNTKVDVAFGLIGLLWLYGVRYACEYFGKRYPKYRMHLFFFSIMRNGLVVIVSTLIAFLINIGRDTSPISILKDVPAGFQAMAVPNISPSLLGAISSQLPSGVIVLILEHVAIAKSFGRINDYSIDPNQEIIAIGFTNIWASFFGAYPSTGSFSRTAIKSRSGVKTPIAGIFSGAVVVLALYALTPAFYYIPDATLAAVVIHAVSDLVSGPSYVKRLAKVSLWELLVFLVAVIVTFFTTVDYGIYGSVALSAVILLFRIARPRVAALGRIQLTKQQQPQEPQEKLLSAPSSSSEHLYVPTNHPTLGKLVESLPRGIIMFRVDESMTYPNSGFLADRIIRHCKDHTRRAGRIPTKAERAWNDDASPQRDAERASLPRLHAIILDFGGVNRLDSSGLQAIVDVQNTLNRYADQHVEFHFVNVPNPSVRRSLIVAGFGTQPRSIHVDDASTSGDHQQQQLTGPTEILPVVPSSRDGPQHELEESIRRQQKHQKQLDDLESLGGSTDKDEKLHAAVITLPKDKYPFFHWSADHAVQSALESLAHRPAEPDYNSQEEEQEQQQ</sequence>
<feature type="region of interest" description="Disordered" evidence="5">
    <location>
        <begin position="485"/>
        <end position="504"/>
    </location>
</feature>
<reference evidence="8 9" key="1">
    <citation type="submission" date="2023-03" db="EMBL/GenBank/DDBJ databases">
        <title>Genome sequence of Lichtheimia ornata CBS 291.66.</title>
        <authorList>
            <person name="Mohabir J.T."/>
            <person name="Shea T.P."/>
            <person name="Kurbessoian T."/>
            <person name="Berby B."/>
            <person name="Fontaine J."/>
            <person name="Livny J."/>
            <person name="Gnirke A."/>
            <person name="Stajich J.E."/>
            <person name="Cuomo C.A."/>
        </authorList>
    </citation>
    <scope>NUCLEOTIDE SEQUENCE [LARGE SCALE GENOMIC DNA]</scope>
    <source>
        <strain evidence="8">CBS 291.66</strain>
    </source>
</reference>
<dbReference type="InterPro" id="IPR011547">
    <property type="entry name" value="SLC26A/SulP_dom"/>
</dbReference>
<dbReference type="GO" id="GO:0016020">
    <property type="term" value="C:membrane"/>
    <property type="evidence" value="ECO:0007669"/>
    <property type="project" value="UniProtKB-SubCell"/>
</dbReference>
<comment type="subcellular location">
    <subcellularLocation>
        <location evidence="1">Membrane</location>
        <topology evidence="1">Multi-pass membrane protein</topology>
    </subcellularLocation>
</comment>
<feature type="transmembrane region" description="Helical" evidence="6">
    <location>
        <begin position="372"/>
        <end position="393"/>
    </location>
</feature>
<feature type="transmembrane region" description="Helical" evidence="6">
    <location>
        <begin position="246"/>
        <end position="270"/>
    </location>
</feature>
<evidence type="ECO:0000313" key="8">
    <source>
        <dbReference type="EMBL" id="KAJ8653327.1"/>
    </source>
</evidence>
<evidence type="ECO:0000256" key="2">
    <source>
        <dbReference type="ARBA" id="ARBA00022692"/>
    </source>
</evidence>
<keyword evidence="2 6" id="KW-0812">Transmembrane</keyword>
<evidence type="ECO:0000256" key="4">
    <source>
        <dbReference type="ARBA" id="ARBA00023136"/>
    </source>
</evidence>
<dbReference type="InterPro" id="IPR036513">
    <property type="entry name" value="STAS_dom_sf"/>
</dbReference>
<organism evidence="8 9">
    <name type="scientific">Lichtheimia ornata</name>
    <dbReference type="NCBI Taxonomy" id="688661"/>
    <lineage>
        <taxon>Eukaryota</taxon>
        <taxon>Fungi</taxon>
        <taxon>Fungi incertae sedis</taxon>
        <taxon>Mucoromycota</taxon>
        <taxon>Mucoromycotina</taxon>
        <taxon>Mucoromycetes</taxon>
        <taxon>Mucorales</taxon>
        <taxon>Lichtheimiaceae</taxon>
        <taxon>Lichtheimia</taxon>
    </lineage>
</organism>
<accession>A0AAD7UVB1</accession>
<feature type="transmembrane region" description="Helical" evidence="6">
    <location>
        <begin position="453"/>
        <end position="470"/>
    </location>
</feature>
<feature type="region of interest" description="Disordered" evidence="5">
    <location>
        <begin position="651"/>
        <end position="713"/>
    </location>
</feature>
<keyword evidence="9" id="KW-1185">Reference proteome</keyword>
<feature type="transmembrane region" description="Helical" evidence="6">
    <location>
        <begin position="430"/>
        <end position="447"/>
    </location>
</feature>
<feature type="transmembrane region" description="Helical" evidence="6">
    <location>
        <begin position="84"/>
        <end position="102"/>
    </location>
</feature>